<dbReference type="PANTHER" id="PTHR35095">
    <property type="entry name" value="OS05G0143300 PROTEIN"/>
    <property type="match status" value="1"/>
</dbReference>
<protein>
    <submittedName>
        <fullName evidence="2">Uncharacterized protein</fullName>
    </submittedName>
</protein>
<gene>
    <name evidence="2" type="ORF">LIER_06310</name>
</gene>
<dbReference type="Proteomes" id="UP001454036">
    <property type="component" value="Unassembled WGS sequence"/>
</dbReference>
<organism evidence="2 3">
    <name type="scientific">Lithospermum erythrorhizon</name>
    <name type="common">Purple gromwell</name>
    <name type="synonym">Lithospermum officinale var. erythrorhizon</name>
    <dbReference type="NCBI Taxonomy" id="34254"/>
    <lineage>
        <taxon>Eukaryota</taxon>
        <taxon>Viridiplantae</taxon>
        <taxon>Streptophyta</taxon>
        <taxon>Embryophyta</taxon>
        <taxon>Tracheophyta</taxon>
        <taxon>Spermatophyta</taxon>
        <taxon>Magnoliopsida</taxon>
        <taxon>eudicotyledons</taxon>
        <taxon>Gunneridae</taxon>
        <taxon>Pentapetalae</taxon>
        <taxon>asterids</taxon>
        <taxon>lamiids</taxon>
        <taxon>Boraginales</taxon>
        <taxon>Boraginaceae</taxon>
        <taxon>Boraginoideae</taxon>
        <taxon>Lithospermeae</taxon>
        <taxon>Lithospermum</taxon>
    </lineage>
</organism>
<reference evidence="2 3" key="1">
    <citation type="submission" date="2024-01" db="EMBL/GenBank/DDBJ databases">
        <title>The complete chloroplast genome sequence of Lithospermum erythrorhizon: insights into the phylogenetic relationship among Boraginaceae species and the maternal lineages of purple gromwells.</title>
        <authorList>
            <person name="Okada T."/>
            <person name="Watanabe K."/>
        </authorList>
    </citation>
    <scope>NUCLEOTIDE SEQUENCE [LARGE SCALE GENOMIC DNA]</scope>
</reference>
<name>A0AAV3P417_LITER</name>
<feature type="region of interest" description="Disordered" evidence="1">
    <location>
        <begin position="247"/>
        <end position="289"/>
    </location>
</feature>
<dbReference type="EMBL" id="BAABME010000913">
    <property type="protein sequence ID" value="GAA0146325.1"/>
    <property type="molecule type" value="Genomic_DNA"/>
</dbReference>
<sequence>MHIMELDFMASHGYNHGLVLPEKPIIRTSKEYQQLLPSFMSRQDMLKSCSLYTESYQAEDWKPMTQQFKGVHQFTEIDKAIRKHVLNGVKADTHPNSILLSLGIARQIARHESIIKLLTSDSSEIERAGLDLSVLSELLELQALTDMPQEPFILESQFCSHDVECQPSIIYPVGKNCFQKPLFSMAKNMYHKSDFLCEPDRQLSFINNGTRLQGTLPNILEFGFEKSSTKFERHSLLVPYFERKKSKATKAGSPGSSPNLEIMAPLKSPDKTKAKESLKKKINRKSEKETDMHNNNLVRACESLLSIMIDKKREGKTAIQSLKKTGPELPHVLSQVSAAIAGTGIAVLFGVISKVAYSSTPFCASKLLSTGLGVGFIWLSSAVIRLRDTIISISKRSSKADHKEEDMVKVLDESIKQIYFRAAAILAIIVLKIA</sequence>
<comment type="caution">
    <text evidence="2">The sequence shown here is derived from an EMBL/GenBank/DDBJ whole genome shotgun (WGS) entry which is preliminary data.</text>
</comment>
<keyword evidence="3" id="KW-1185">Reference proteome</keyword>
<accession>A0AAV3P417</accession>
<evidence type="ECO:0000313" key="2">
    <source>
        <dbReference type="EMBL" id="GAA0146325.1"/>
    </source>
</evidence>
<evidence type="ECO:0000313" key="3">
    <source>
        <dbReference type="Proteomes" id="UP001454036"/>
    </source>
</evidence>
<feature type="compositionally biased region" description="Basic and acidic residues" evidence="1">
    <location>
        <begin position="268"/>
        <end position="289"/>
    </location>
</feature>
<dbReference type="AlphaFoldDB" id="A0AAV3P417"/>
<dbReference type="PANTHER" id="PTHR35095:SF1">
    <property type="entry name" value="OS05G0143300 PROTEIN"/>
    <property type="match status" value="1"/>
</dbReference>
<proteinExistence type="predicted"/>
<evidence type="ECO:0000256" key="1">
    <source>
        <dbReference type="SAM" id="MobiDB-lite"/>
    </source>
</evidence>